<dbReference type="InterPro" id="IPR011990">
    <property type="entry name" value="TPR-like_helical_dom_sf"/>
</dbReference>
<comment type="similarity">
    <text evidence="2">Belongs to the TfdA dioxygenase family.</text>
</comment>
<sequence length="1562" mass="174513">MAIAMAIKSRITVHKITPPKDSTVDFGAELRNANLEDISEVDFSVIRRALYEHQVIIFKGQQSLSPKAQYELTRLFDPSVQAYGHGKTLDAKKSILHPDLKTIPHQPQVQVIGNGHVAEFEGLLDITLKHPHHKTFHQHPISEADDRDNTRFYPLAHRCCATLRYDDGTGDELAVPRGSTAFVSSYRMYDLLSVEYKVLARTTRVQYAPHPYIWMSKAKSRSDGLGLVSEGLELPHLELPPIDDSKIKILPMCWRNPVTGKLALQVHPSAVEKLHLVDGTVIDNLEQVREIVHKLQRPGIAPELVYAVDWEAGDLALFHNQGVLHSVTGSFAPDEHDGSAMYTSAPRPVPSPAALKALRQLAYISSGTAIGFATLCAEERRRRTQIVQKIADNARRIRQSPRYYQNVALATQEAEDGLVRGWGGVDWTPEYTEALDKQGDGSRSKRAVVKDEAPAIRGPELPSSVDRGYAQLEEQCKRDEEGRKKKKRPRSRAKVKQSPTSAESQPRRTVQSHAHWRTDDVARQRVHAEMPAVHDRPAEHLVLIPPGPKSHWTDSPSWLPQLPSCKEEAPRPLKDARPATTRIAAAAQKLNNAARIQPHNPPRDIRSASNVKKGGKAAPDSTSLQTQCRALLSSSQFNPIFELLRTHSSVVIGSSQGKALLDECLHAALATGEVSAMRRTLQLAEKLLPKDDYLPLCVLFLQYCDEKGIYDEALELYARNRKLQKSVNLGSKTSEILAYACIKSTKPHYLLYFTKLFRSVPVDMRGRITDSWSPLPLVLVAEWRASRDLVKFGKGFKRLRLVFREGGHTEALRRLEMTAVDIYVSANAHDQALNAVADLHAASPHDAFTISVTALLLAKKGDWNSLGQALAVGKQSSTLALDAEANRRFNTTLHLYAKCHSSTETWKFVTALVDDLGFRPNQSTTEIMLQSFISKNTIYLIPKWIRYIRILGERFRLDAQLATKLLTRYYRDYRPSHVLLMWFCRHLVQVAPSLAGQEYLPLAKEAIGFDLRSLTGEHNRNTSWRRSHAEARLGLLEGTEHNMVPSPGWTWNQQMHFVHPNAAPVSVPSERKALVTSSLQFDNELPSMIQIDDPRPLPEECVTASETASDGEGVQTSDPAAQAIEAALIRPERAMVLALSLQDHQKVLYLYHRSLDAGGLPASPFALEVAVEASLRQGGGDPTQANALLREAKNAGMNITGAMGPMLIHRMKRIRWGDRGDLDGLHETVTEYYQVNDENGLPVNHHVGVTAAHMLIKNNRPEQGVALLKAMYQSGRALKRPPDAVAMAVLIHGYFAIGSFVGLRWSFGTVLKQNIRIDQRFLHTVRAITSQHGESLFRFTAKGERSFRQSLVRWVQQCYERRASQMLEAKVLGRRLVARLAKCARELERPVIAVPERGEIEDALFGRRMLPLSVSTDGDDVDHVADEDAADEEGADEEAADEDSADEDSSTTTTRRRLRRLSRMKVRLGDSIQSHYPHARRTPAPRRAFSQHYHGRWLRQYRAYLKHDLAMPDGSLASFRFRLADDPRDSLAGRRRRKAGRHRGGGGLVHGSGGGGTATKLL</sequence>
<dbReference type="InterPro" id="IPR042098">
    <property type="entry name" value="TauD-like_sf"/>
</dbReference>
<reference evidence="9 10" key="1">
    <citation type="submission" date="2017-03" db="EMBL/GenBank/DDBJ databases">
        <title>Genomes of endolithic fungi from Antarctica.</title>
        <authorList>
            <person name="Coleine C."/>
            <person name="Masonjones S."/>
            <person name="Stajich J.E."/>
        </authorList>
    </citation>
    <scope>NUCLEOTIDE SEQUENCE [LARGE SCALE GENOMIC DNA]</scope>
    <source>
        <strain evidence="9 10">CCFEE 5184</strain>
    </source>
</reference>
<keyword evidence="6" id="KW-0408">Iron</keyword>
<dbReference type="PANTHER" id="PTHR43779">
    <property type="entry name" value="DIOXYGENASE RV0097-RELATED"/>
    <property type="match status" value="1"/>
</dbReference>
<comment type="cofactor">
    <cofactor evidence="1">
        <name>Fe(2+)</name>
        <dbReference type="ChEBI" id="CHEBI:29033"/>
    </cofactor>
</comment>
<feature type="compositionally biased region" description="Gly residues" evidence="7">
    <location>
        <begin position="1545"/>
        <end position="1562"/>
    </location>
</feature>
<dbReference type="Proteomes" id="UP000309340">
    <property type="component" value="Unassembled WGS sequence"/>
</dbReference>
<evidence type="ECO:0000256" key="7">
    <source>
        <dbReference type="SAM" id="MobiDB-lite"/>
    </source>
</evidence>
<evidence type="ECO:0000313" key="10">
    <source>
        <dbReference type="Proteomes" id="UP000309340"/>
    </source>
</evidence>
<feature type="compositionally biased region" description="Acidic residues" evidence="7">
    <location>
        <begin position="1427"/>
        <end position="1449"/>
    </location>
</feature>
<dbReference type="GO" id="GO:0051213">
    <property type="term" value="F:dioxygenase activity"/>
    <property type="evidence" value="ECO:0007669"/>
    <property type="project" value="UniProtKB-KW"/>
</dbReference>
<organism evidence="9 10">
    <name type="scientific">Friedmanniomyces simplex</name>
    <dbReference type="NCBI Taxonomy" id="329884"/>
    <lineage>
        <taxon>Eukaryota</taxon>
        <taxon>Fungi</taxon>
        <taxon>Dikarya</taxon>
        <taxon>Ascomycota</taxon>
        <taxon>Pezizomycotina</taxon>
        <taxon>Dothideomycetes</taxon>
        <taxon>Dothideomycetidae</taxon>
        <taxon>Mycosphaerellales</taxon>
        <taxon>Teratosphaeriaceae</taxon>
        <taxon>Friedmanniomyces</taxon>
    </lineage>
</organism>
<keyword evidence="3" id="KW-0479">Metal-binding</keyword>
<evidence type="ECO:0000256" key="2">
    <source>
        <dbReference type="ARBA" id="ARBA00005896"/>
    </source>
</evidence>
<dbReference type="GO" id="GO:0046872">
    <property type="term" value="F:metal ion binding"/>
    <property type="evidence" value="ECO:0007669"/>
    <property type="project" value="UniProtKB-KW"/>
</dbReference>
<feature type="compositionally biased region" description="Basic residues" evidence="7">
    <location>
        <begin position="484"/>
        <end position="495"/>
    </location>
</feature>
<feature type="compositionally biased region" description="Basic and acidic residues" evidence="7">
    <location>
        <begin position="435"/>
        <end position="454"/>
    </location>
</feature>
<feature type="compositionally biased region" description="Basic and acidic residues" evidence="7">
    <location>
        <begin position="474"/>
        <end position="483"/>
    </location>
</feature>
<dbReference type="Gene3D" id="3.60.130.10">
    <property type="entry name" value="Clavaminate synthase-like"/>
    <property type="match status" value="1"/>
</dbReference>
<dbReference type="Pfam" id="PF02668">
    <property type="entry name" value="TauD"/>
    <property type="match status" value="2"/>
</dbReference>
<evidence type="ECO:0000256" key="4">
    <source>
        <dbReference type="ARBA" id="ARBA00022964"/>
    </source>
</evidence>
<evidence type="ECO:0000256" key="5">
    <source>
        <dbReference type="ARBA" id="ARBA00023002"/>
    </source>
</evidence>
<comment type="caution">
    <text evidence="9">The sequence shown here is derived from an EMBL/GenBank/DDBJ whole genome shotgun (WGS) entry which is preliminary data.</text>
</comment>
<evidence type="ECO:0000313" key="9">
    <source>
        <dbReference type="EMBL" id="TKA61532.1"/>
    </source>
</evidence>
<dbReference type="SUPFAM" id="SSF51197">
    <property type="entry name" value="Clavaminate synthase-like"/>
    <property type="match status" value="1"/>
</dbReference>
<gene>
    <name evidence="9" type="ORF">B0A55_12407</name>
</gene>
<dbReference type="InterPro" id="IPR003819">
    <property type="entry name" value="TauD/TfdA-like"/>
</dbReference>
<keyword evidence="5" id="KW-0560">Oxidoreductase</keyword>
<dbReference type="EMBL" id="NAJQ01001207">
    <property type="protein sequence ID" value="TKA61532.1"/>
    <property type="molecule type" value="Genomic_DNA"/>
</dbReference>
<dbReference type="OrthoDB" id="185373at2759"/>
<keyword evidence="4" id="KW-0223">Dioxygenase</keyword>
<dbReference type="STRING" id="329884.A0A4U0WFE9"/>
<dbReference type="PANTHER" id="PTHR43779:SF2">
    <property type="entry name" value="ALPHA-KETOGLUTARATE-DEPENDENT XANTHINE DIOXYGENASE XAN1"/>
    <property type="match status" value="1"/>
</dbReference>
<feature type="region of interest" description="Disordered" evidence="7">
    <location>
        <begin position="435"/>
        <end position="515"/>
    </location>
</feature>
<evidence type="ECO:0000256" key="6">
    <source>
        <dbReference type="ARBA" id="ARBA00023004"/>
    </source>
</evidence>
<evidence type="ECO:0000256" key="3">
    <source>
        <dbReference type="ARBA" id="ARBA00022723"/>
    </source>
</evidence>
<feature type="compositionally biased region" description="Basic residues" evidence="7">
    <location>
        <begin position="1533"/>
        <end position="1544"/>
    </location>
</feature>
<protein>
    <recommendedName>
        <fullName evidence="8">TauD/TfdA-like domain-containing protein</fullName>
    </recommendedName>
</protein>
<dbReference type="InterPro" id="IPR051178">
    <property type="entry name" value="TfdA_dioxygenase"/>
</dbReference>
<feature type="compositionally biased region" description="Polar residues" evidence="7">
    <location>
        <begin position="497"/>
        <end position="512"/>
    </location>
</feature>
<dbReference type="Gene3D" id="1.25.40.10">
    <property type="entry name" value="Tetratricopeptide repeat domain"/>
    <property type="match status" value="1"/>
</dbReference>
<proteinExistence type="inferred from homology"/>
<name>A0A4U0WFE9_9PEZI</name>
<feature type="domain" description="TauD/TfdA-like" evidence="8">
    <location>
        <begin position="178"/>
        <end position="334"/>
    </location>
</feature>
<keyword evidence="10" id="KW-1185">Reference proteome</keyword>
<feature type="domain" description="TauD/TfdA-like" evidence="8">
    <location>
        <begin position="21"/>
        <end position="109"/>
    </location>
</feature>
<evidence type="ECO:0000259" key="8">
    <source>
        <dbReference type="Pfam" id="PF02668"/>
    </source>
</evidence>
<feature type="region of interest" description="Disordered" evidence="7">
    <location>
        <begin position="1427"/>
        <end position="1460"/>
    </location>
</feature>
<evidence type="ECO:0000256" key="1">
    <source>
        <dbReference type="ARBA" id="ARBA00001954"/>
    </source>
</evidence>
<feature type="region of interest" description="Disordered" evidence="7">
    <location>
        <begin position="596"/>
        <end position="622"/>
    </location>
</feature>
<feature type="region of interest" description="Disordered" evidence="7">
    <location>
        <begin position="1530"/>
        <end position="1562"/>
    </location>
</feature>
<accession>A0A4U0WFE9</accession>